<protein>
    <recommendedName>
        <fullName evidence="3">Methyltransferase domain-containing protein</fullName>
    </recommendedName>
</protein>
<organism evidence="1 2">
    <name type="scientific">Candidatus Gottesmanbacteria bacterium RIFCSPLOWO2_01_FULL_43_11b</name>
    <dbReference type="NCBI Taxonomy" id="1798392"/>
    <lineage>
        <taxon>Bacteria</taxon>
        <taxon>Candidatus Gottesmaniibacteriota</taxon>
    </lineage>
</organism>
<evidence type="ECO:0000313" key="2">
    <source>
        <dbReference type="Proteomes" id="UP000178759"/>
    </source>
</evidence>
<evidence type="ECO:0000313" key="1">
    <source>
        <dbReference type="EMBL" id="OGG24242.1"/>
    </source>
</evidence>
<accession>A0A1F6AID5</accession>
<proteinExistence type="predicted"/>
<sequence length="209" mass="23815">MPDDPLKSSAIVYNSIALTYARQIEEYAPVPERDEFISVLPSQGKILDVGCAAGRDSGYFSSKGFSVVGVDLSGKLLEIARKKFPHIDFFKQDFRSHDFPKESFNGIWACASLLHLKRTEIPAVLRQFFALLKPKGILYIQVKEGKGEKDVVDILSSGQSRHFTFFEIGELKQFLEEAGFRVEKIYVFNEKERTRGHRDLLWISSFSKK</sequence>
<gene>
    <name evidence="1" type="ORF">A3A79_03580</name>
</gene>
<reference evidence="1 2" key="1">
    <citation type="journal article" date="2016" name="Nat. Commun.">
        <title>Thousands of microbial genomes shed light on interconnected biogeochemical processes in an aquifer system.</title>
        <authorList>
            <person name="Anantharaman K."/>
            <person name="Brown C.T."/>
            <person name="Hug L.A."/>
            <person name="Sharon I."/>
            <person name="Castelle C.J."/>
            <person name="Probst A.J."/>
            <person name="Thomas B.C."/>
            <person name="Singh A."/>
            <person name="Wilkins M.J."/>
            <person name="Karaoz U."/>
            <person name="Brodie E.L."/>
            <person name="Williams K.H."/>
            <person name="Hubbard S.S."/>
            <person name="Banfield J.F."/>
        </authorList>
    </citation>
    <scope>NUCLEOTIDE SEQUENCE [LARGE SCALE GENOMIC DNA]</scope>
</reference>
<evidence type="ECO:0008006" key="3">
    <source>
        <dbReference type="Google" id="ProtNLM"/>
    </source>
</evidence>
<dbReference type="Pfam" id="PF13489">
    <property type="entry name" value="Methyltransf_23"/>
    <property type="match status" value="1"/>
</dbReference>
<dbReference type="PANTHER" id="PTHR43861:SF1">
    <property type="entry name" value="TRANS-ACONITATE 2-METHYLTRANSFERASE"/>
    <property type="match status" value="1"/>
</dbReference>
<dbReference type="Gene3D" id="3.40.50.150">
    <property type="entry name" value="Vaccinia Virus protein VP39"/>
    <property type="match status" value="1"/>
</dbReference>
<dbReference type="PANTHER" id="PTHR43861">
    <property type="entry name" value="TRANS-ACONITATE 2-METHYLTRANSFERASE-RELATED"/>
    <property type="match status" value="1"/>
</dbReference>
<dbReference type="SUPFAM" id="SSF53335">
    <property type="entry name" value="S-adenosyl-L-methionine-dependent methyltransferases"/>
    <property type="match status" value="1"/>
</dbReference>
<dbReference type="AlphaFoldDB" id="A0A1F6AID5"/>
<name>A0A1F6AID5_9BACT</name>
<comment type="caution">
    <text evidence="1">The sequence shown here is derived from an EMBL/GenBank/DDBJ whole genome shotgun (WGS) entry which is preliminary data.</text>
</comment>
<dbReference type="EMBL" id="MFJV01000001">
    <property type="protein sequence ID" value="OGG24242.1"/>
    <property type="molecule type" value="Genomic_DNA"/>
</dbReference>
<dbReference type="Proteomes" id="UP000178759">
    <property type="component" value="Unassembled WGS sequence"/>
</dbReference>
<dbReference type="STRING" id="1798392.A3A79_03580"/>
<dbReference type="InterPro" id="IPR029063">
    <property type="entry name" value="SAM-dependent_MTases_sf"/>
</dbReference>
<dbReference type="CDD" id="cd02440">
    <property type="entry name" value="AdoMet_MTases"/>
    <property type="match status" value="1"/>
</dbReference>